<dbReference type="PROSITE" id="PS00912">
    <property type="entry name" value="DHODEHASE_2"/>
    <property type="match status" value="1"/>
</dbReference>
<evidence type="ECO:0000256" key="6">
    <source>
        <dbReference type="ARBA" id="ARBA00022643"/>
    </source>
</evidence>
<evidence type="ECO:0000256" key="9">
    <source>
        <dbReference type="ARBA" id="ARBA00023136"/>
    </source>
</evidence>
<dbReference type="GO" id="GO:0044205">
    <property type="term" value="P:'de novo' UMP biosynthetic process"/>
    <property type="evidence" value="ECO:0007669"/>
    <property type="project" value="UniProtKB-UniRule"/>
</dbReference>
<feature type="binding site" evidence="11">
    <location>
        <position position="91"/>
    </location>
    <ligand>
        <name>FMN</name>
        <dbReference type="ChEBI" id="CHEBI:58210"/>
    </ligand>
</feature>
<feature type="binding site" evidence="11">
    <location>
        <begin position="116"/>
        <end position="120"/>
    </location>
    <ligand>
        <name>substrate</name>
    </ligand>
</feature>
<comment type="function">
    <text evidence="1 11">Catalyzes the conversion of dihydroorotate to orotate with quinone as electron acceptor.</text>
</comment>
<comment type="similarity">
    <text evidence="4 11">Belongs to the dihydroorotate dehydrogenase family. Type 2 subfamily.</text>
</comment>
<dbReference type="EMBL" id="JRLW01000018">
    <property type="protein sequence ID" value="KGO87689.1"/>
    <property type="molecule type" value="Genomic_DNA"/>
</dbReference>
<dbReference type="PANTHER" id="PTHR48109:SF4">
    <property type="entry name" value="DIHYDROOROTATE DEHYDROGENASE (QUINONE), MITOCHONDRIAL"/>
    <property type="match status" value="1"/>
</dbReference>
<dbReference type="Pfam" id="PF01180">
    <property type="entry name" value="DHO_dh"/>
    <property type="match status" value="1"/>
</dbReference>
<feature type="binding site" evidence="11">
    <location>
        <begin position="317"/>
        <end position="318"/>
    </location>
    <ligand>
        <name>FMN</name>
        <dbReference type="ChEBI" id="CHEBI:58210"/>
    </ligand>
</feature>
<keyword evidence="14" id="KW-1185">Reference proteome</keyword>
<reference evidence="13 14" key="1">
    <citation type="submission" date="2013-09" db="EMBL/GenBank/DDBJ databases">
        <authorList>
            <person name="Zeng Z."/>
            <person name="Chen C."/>
        </authorList>
    </citation>
    <scope>NUCLEOTIDE SEQUENCE [LARGE SCALE GENOMIC DNA]</scope>
    <source>
        <strain evidence="13 14">GH29-5</strain>
    </source>
</reference>
<dbReference type="CDD" id="cd04738">
    <property type="entry name" value="DHOD_2_like"/>
    <property type="match status" value="1"/>
</dbReference>
<keyword evidence="6 11" id="KW-0288">FMN</keyword>
<evidence type="ECO:0000256" key="4">
    <source>
        <dbReference type="ARBA" id="ARBA00005359"/>
    </source>
</evidence>
<dbReference type="NCBIfam" id="NF003652">
    <property type="entry name" value="PRK05286.2-5"/>
    <property type="match status" value="1"/>
</dbReference>
<evidence type="ECO:0000256" key="8">
    <source>
        <dbReference type="ARBA" id="ARBA00023002"/>
    </source>
</evidence>
<feature type="binding site" evidence="11">
    <location>
        <begin position="246"/>
        <end position="247"/>
    </location>
    <ligand>
        <name>substrate</name>
    </ligand>
</feature>
<dbReference type="InterPro" id="IPR005720">
    <property type="entry name" value="Dihydroorotate_DH_cat"/>
</dbReference>
<evidence type="ECO:0000256" key="1">
    <source>
        <dbReference type="ARBA" id="ARBA00003125"/>
    </source>
</evidence>
<feature type="active site" description="Nucleophile" evidence="11">
    <location>
        <position position="179"/>
    </location>
</feature>
<organism evidence="13 14">
    <name type="scientific">Flavobacterium suncheonense GH29-5 = DSM 17707</name>
    <dbReference type="NCBI Taxonomy" id="1121899"/>
    <lineage>
        <taxon>Bacteria</taxon>
        <taxon>Pseudomonadati</taxon>
        <taxon>Bacteroidota</taxon>
        <taxon>Flavobacteriia</taxon>
        <taxon>Flavobacteriales</taxon>
        <taxon>Flavobacteriaceae</taxon>
        <taxon>Flavobacterium</taxon>
    </lineage>
</organism>
<accession>A0A0A2M618</accession>
<dbReference type="GO" id="GO:0106430">
    <property type="term" value="F:dihydroorotate dehydrogenase (quinone) activity"/>
    <property type="evidence" value="ECO:0007669"/>
    <property type="project" value="UniProtKB-EC"/>
</dbReference>
<feature type="binding site" evidence="11">
    <location>
        <position position="296"/>
    </location>
    <ligand>
        <name>FMN</name>
        <dbReference type="ChEBI" id="CHEBI:58210"/>
    </ligand>
</feature>
<evidence type="ECO:0000256" key="10">
    <source>
        <dbReference type="ARBA" id="ARBA00048639"/>
    </source>
</evidence>
<dbReference type="Proteomes" id="UP000030121">
    <property type="component" value="Unassembled WGS sequence"/>
</dbReference>
<dbReference type="HAMAP" id="MF_00225">
    <property type="entry name" value="DHO_dh_type2"/>
    <property type="match status" value="1"/>
</dbReference>
<dbReference type="AlphaFoldDB" id="A0A0A2M618"/>
<feature type="binding site" evidence="11">
    <location>
        <position position="176"/>
    </location>
    <ligand>
        <name>substrate</name>
    </ligand>
</feature>
<dbReference type="eggNOG" id="COG0167">
    <property type="taxonomic scope" value="Bacteria"/>
</dbReference>
<dbReference type="PIRSF" id="PIRSF000164">
    <property type="entry name" value="DHO_oxidase"/>
    <property type="match status" value="1"/>
</dbReference>
<comment type="subcellular location">
    <subcellularLocation>
        <location evidence="11">Cell membrane</location>
        <topology evidence="11">Peripheral membrane protein</topology>
    </subcellularLocation>
    <subcellularLocation>
        <location evidence="2">Membrane</location>
    </subcellularLocation>
</comment>
<name>A0A0A2M618_9FLAO</name>
<evidence type="ECO:0000313" key="13">
    <source>
        <dbReference type="EMBL" id="KGO87689.1"/>
    </source>
</evidence>
<feature type="binding site" evidence="11">
    <location>
        <position position="217"/>
    </location>
    <ligand>
        <name>FMN</name>
        <dbReference type="ChEBI" id="CHEBI:58210"/>
    </ligand>
</feature>
<dbReference type="InterPro" id="IPR050074">
    <property type="entry name" value="DHO_dehydrogenase"/>
</dbReference>
<evidence type="ECO:0000256" key="11">
    <source>
        <dbReference type="HAMAP-Rule" id="MF_00225"/>
    </source>
</evidence>
<feature type="binding site" evidence="11">
    <location>
        <position position="143"/>
    </location>
    <ligand>
        <name>FMN</name>
        <dbReference type="ChEBI" id="CHEBI:58210"/>
    </ligand>
</feature>
<feature type="binding site" evidence="11">
    <location>
        <position position="245"/>
    </location>
    <ligand>
        <name>FMN</name>
        <dbReference type="ChEBI" id="CHEBI:58210"/>
    </ligand>
</feature>
<proteinExistence type="inferred from homology"/>
<feature type="binding site" evidence="11">
    <location>
        <position position="71"/>
    </location>
    <ligand>
        <name>substrate</name>
    </ligand>
</feature>
<dbReference type="GO" id="GO:0005737">
    <property type="term" value="C:cytoplasm"/>
    <property type="evidence" value="ECO:0007669"/>
    <property type="project" value="InterPro"/>
</dbReference>
<keyword evidence="11" id="KW-1003">Cell membrane</keyword>
<evidence type="ECO:0000256" key="7">
    <source>
        <dbReference type="ARBA" id="ARBA00022975"/>
    </source>
</evidence>
<feature type="binding site" evidence="11">
    <location>
        <position position="181"/>
    </location>
    <ligand>
        <name>substrate</name>
    </ligand>
</feature>
<dbReference type="PANTHER" id="PTHR48109">
    <property type="entry name" value="DIHYDROOROTATE DEHYDROGENASE (QUINONE), MITOCHONDRIAL-RELATED"/>
    <property type="match status" value="1"/>
</dbReference>
<evidence type="ECO:0000259" key="12">
    <source>
        <dbReference type="Pfam" id="PF01180"/>
    </source>
</evidence>
<evidence type="ECO:0000256" key="2">
    <source>
        <dbReference type="ARBA" id="ARBA00004370"/>
    </source>
</evidence>
<keyword evidence="8 11" id="KW-0560">Oxidoreductase</keyword>
<comment type="cofactor">
    <cofactor evidence="11">
        <name>FMN</name>
        <dbReference type="ChEBI" id="CHEBI:58210"/>
    </cofactor>
    <text evidence="11">Binds 1 FMN per subunit.</text>
</comment>
<comment type="pathway">
    <text evidence="3 11">Pyrimidine metabolism; UMP biosynthesis via de novo pathway; orotate from (S)-dihydroorotate (quinone route): step 1/1.</text>
</comment>
<gene>
    <name evidence="11" type="primary">pyrD</name>
    <name evidence="13" type="ORF">Q764_12540</name>
</gene>
<dbReference type="EC" id="1.3.5.2" evidence="11"/>
<dbReference type="NCBIfam" id="TIGR01036">
    <property type="entry name" value="pyrD_sub2"/>
    <property type="match status" value="1"/>
</dbReference>
<comment type="caution">
    <text evidence="13">The sequence shown here is derived from an EMBL/GenBank/DDBJ whole genome shotgun (WGS) entry which is preliminary data.</text>
</comment>
<dbReference type="RefSeq" id="WP_026980851.1">
    <property type="nucleotide sequence ID" value="NZ_AUCZ01000015.1"/>
</dbReference>
<comment type="subunit">
    <text evidence="11">Monomer.</text>
</comment>
<evidence type="ECO:0000313" key="14">
    <source>
        <dbReference type="Proteomes" id="UP000030121"/>
    </source>
</evidence>
<dbReference type="GO" id="GO:0005886">
    <property type="term" value="C:plasma membrane"/>
    <property type="evidence" value="ECO:0007669"/>
    <property type="project" value="UniProtKB-SubCell"/>
</dbReference>
<dbReference type="NCBIfam" id="NF003645">
    <property type="entry name" value="PRK05286.1-2"/>
    <property type="match status" value="1"/>
</dbReference>
<evidence type="ECO:0000256" key="3">
    <source>
        <dbReference type="ARBA" id="ARBA00005161"/>
    </source>
</evidence>
<keyword evidence="7 11" id="KW-0665">Pyrimidine biosynthesis</keyword>
<feature type="binding site" evidence="11">
    <location>
        <position position="176"/>
    </location>
    <ligand>
        <name>FMN</name>
        <dbReference type="ChEBI" id="CHEBI:58210"/>
    </ligand>
</feature>
<dbReference type="InterPro" id="IPR005719">
    <property type="entry name" value="Dihydroorotate_DH_2"/>
</dbReference>
<keyword evidence="5 11" id="KW-0285">Flavoprotein</keyword>
<protein>
    <recommendedName>
        <fullName evidence="11">Dihydroorotate dehydrogenase (quinone)</fullName>
        <ecNumber evidence="11">1.3.5.2</ecNumber>
    </recommendedName>
    <alternativeName>
        <fullName evidence="11">DHOdehase</fullName>
        <shortName evidence="11">DHOD</shortName>
        <shortName evidence="11">DHODase</shortName>
    </alternativeName>
    <alternativeName>
        <fullName evidence="11">Dihydroorotate oxidase</fullName>
    </alternativeName>
</protein>
<feature type="binding site" evidence="11">
    <location>
        <position position="267"/>
    </location>
    <ligand>
        <name>FMN</name>
        <dbReference type="ChEBI" id="CHEBI:58210"/>
    </ligand>
</feature>
<dbReference type="STRING" id="1121899.GCA_000430025_02549"/>
<dbReference type="SUPFAM" id="SSF51395">
    <property type="entry name" value="FMN-linked oxidoreductases"/>
    <property type="match status" value="1"/>
</dbReference>
<keyword evidence="9 11" id="KW-0472">Membrane</keyword>
<feature type="binding site" evidence="11">
    <location>
        <begin position="67"/>
        <end position="71"/>
    </location>
    <ligand>
        <name>FMN</name>
        <dbReference type="ChEBI" id="CHEBI:58210"/>
    </ligand>
</feature>
<dbReference type="UniPathway" id="UPA00070">
    <property type="reaction ID" value="UER00946"/>
</dbReference>
<dbReference type="InterPro" id="IPR013785">
    <property type="entry name" value="Aldolase_TIM"/>
</dbReference>
<evidence type="ECO:0000256" key="5">
    <source>
        <dbReference type="ARBA" id="ARBA00022630"/>
    </source>
</evidence>
<dbReference type="InterPro" id="IPR012135">
    <property type="entry name" value="Dihydroorotate_DH_1_2"/>
</dbReference>
<comment type="catalytic activity">
    <reaction evidence="10 11">
        <text>(S)-dihydroorotate + a quinone = orotate + a quinol</text>
        <dbReference type="Rhea" id="RHEA:30187"/>
        <dbReference type="ChEBI" id="CHEBI:24646"/>
        <dbReference type="ChEBI" id="CHEBI:30839"/>
        <dbReference type="ChEBI" id="CHEBI:30864"/>
        <dbReference type="ChEBI" id="CHEBI:132124"/>
        <dbReference type="EC" id="1.3.5.2"/>
    </reaction>
</comment>
<dbReference type="GO" id="GO:0006207">
    <property type="term" value="P:'de novo' pyrimidine nucleobase biosynthetic process"/>
    <property type="evidence" value="ECO:0007669"/>
    <property type="project" value="UniProtKB-UniRule"/>
</dbReference>
<feature type="domain" description="Dihydroorotate dehydrogenase catalytic" evidence="12">
    <location>
        <begin position="50"/>
        <end position="337"/>
    </location>
</feature>
<dbReference type="Gene3D" id="3.20.20.70">
    <property type="entry name" value="Aldolase class I"/>
    <property type="match status" value="1"/>
</dbReference>
<dbReference type="OrthoDB" id="9802377at2"/>
<sequence>MYKQLIRPLLFCFDPEAVHHFTFSAVRLANKIPGFSSLFKSLYEVNDKRLEREVFGLKFKNPVGLAAGFDKDAKLYQELSNFGFGFIEIGTLTPKAQGGNPKQRLFRLREDSAIINRMGFNNGGVDEAVKRLKKNKGVLIGGNIGKNKVTPNEEAVKDYEKCFNALFDYVDYFVVNVSSPNTPNLRALQDKEPLTQLLQTLQNLNNAKSSPKPILLKIAPDLTDEQLLDIIDIVKETKIAGVIATNTTISREGLKSINRIEAGGLSGKPLTKRSTEVIRFLSEKSNKAFPIIGVGGIHSAEDALEKLEAGASLVQLYTGFIYEGPALIKAINKKILEKA</sequence>
<dbReference type="InterPro" id="IPR001295">
    <property type="entry name" value="Dihydroorotate_DH_CS"/>
</dbReference>